<feature type="region of interest" description="Disordered" evidence="2">
    <location>
        <begin position="1"/>
        <end position="23"/>
    </location>
</feature>
<dbReference type="PANTHER" id="PTHR46183:SF8">
    <property type="entry name" value="PROTEIN CLMP1"/>
    <property type="match status" value="1"/>
</dbReference>
<feature type="compositionally biased region" description="Basic residues" evidence="2">
    <location>
        <begin position="1"/>
        <end position="10"/>
    </location>
</feature>
<accession>A0A383WHQ5</accession>
<evidence type="ECO:0000313" key="3">
    <source>
        <dbReference type="EMBL" id="SZX77005.1"/>
    </source>
</evidence>
<dbReference type="InterPro" id="IPR011990">
    <property type="entry name" value="TPR-like_helical_dom_sf"/>
</dbReference>
<dbReference type="InterPro" id="IPR044517">
    <property type="entry name" value="PHOX1-4"/>
</dbReference>
<reference evidence="3 4" key="1">
    <citation type="submission" date="2016-10" db="EMBL/GenBank/DDBJ databases">
        <authorList>
            <person name="Cai Z."/>
        </authorList>
    </citation>
    <scope>NUCLEOTIDE SEQUENCE [LARGE SCALE GENOMIC DNA]</scope>
</reference>
<dbReference type="SMART" id="SM00028">
    <property type="entry name" value="TPR"/>
    <property type="match status" value="3"/>
</dbReference>
<dbReference type="PROSITE" id="PS50005">
    <property type="entry name" value="TPR"/>
    <property type="match status" value="1"/>
</dbReference>
<dbReference type="AlphaFoldDB" id="A0A383WHQ5"/>
<evidence type="ECO:0000256" key="2">
    <source>
        <dbReference type="SAM" id="MobiDB-lite"/>
    </source>
</evidence>
<dbReference type="PANTHER" id="PTHR46183">
    <property type="entry name" value="PROTEIN CLMP1"/>
    <property type="match status" value="1"/>
</dbReference>
<keyword evidence="4" id="KW-1185">Reference proteome</keyword>
<dbReference type="Proteomes" id="UP000256970">
    <property type="component" value="Unassembled WGS sequence"/>
</dbReference>
<sequence length="156" mass="16893">MAKGKAKSPRSKPTEVAAAPKEALDLKNDGNRMFAQRDYAKAIQQYDAALKILPEGSTERADLLCNKAACFYAQNKLKEAVKECGGALEVSPGSIKALRHRAKALEKQGMFKAALGDIQAINKTESATDDSREAERRLRELVGVQLGEVAHVVQVA</sequence>
<dbReference type="STRING" id="3088.A0A383WHQ5"/>
<gene>
    <name evidence="3" type="ORF">BQ4739_LOCUS17366</name>
</gene>
<dbReference type="InterPro" id="IPR019734">
    <property type="entry name" value="TPR_rpt"/>
</dbReference>
<name>A0A383WHQ5_TETOB</name>
<protein>
    <submittedName>
        <fullName evidence="3">Uncharacterized protein</fullName>
    </submittedName>
</protein>
<feature type="repeat" description="TPR" evidence="1">
    <location>
        <begin position="23"/>
        <end position="56"/>
    </location>
</feature>
<keyword evidence="1" id="KW-0802">TPR repeat</keyword>
<proteinExistence type="predicted"/>
<evidence type="ECO:0000313" key="4">
    <source>
        <dbReference type="Proteomes" id="UP000256970"/>
    </source>
</evidence>
<dbReference type="EMBL" id="FNXT01001271">
    <property type="protein sequence ID" value="SZX77005.1"/>
    <property type="molecule type" value="Genomic_DNA"/>
</dbReference>
<evidence type="ECO:0000256" key="1">
    <source>
        <dbReference type="PROSITE-ProRule" id="PRU00339"/>
    </source>
</evidence>
<organism evidence="3 4">
    <name type="scientific">Tetradesmus obliquus</name>
    <name type="common">Green alga</name>
    <name type="synonym">Acutodesmus obliquus</name>
    <dbReference type="NCBI Taxonomy" id="3088"/>
    <lineage>
        <taxon>Eukaryota</taxon>
        <taxon>Viridiplantae</taxon>
        <taxon>Chlorophyta</taxon>
        <taxon>core chlorophytes</taxon>
        <taxon>Chlorophyceae</taxon>
        <taxon>CS clade</taxon>
        <taxon>Sphaeropleales</taxon>
        <taxon>Scenedesmaceae</taxon>
        <taxon>Tetradesmus</taxon>
    </lineage>
</organism>
<dbReference type="Gene3D" id="1.25.40.10">
    <property type="entry name" value="Tetratricopeptide repeat domain"/>
    <property type="match status" value="1"/>
</dbReference>
<dbReference type="SUPFAM" id="SSF48452">
    <property type="entry name" value="TPR-like"/>
    <property type="match status" value="1"/>
</dbReference>